<dbReference type="SUPFAM" id="SSF51726">
    <property type="entry name" value="UROD/MetE-like"/>
    <property type="match status" value="1"/>
</dbReference>
<dbReference type="InterPro" id="IPR000257">
    <property type="entry name" value="Uroporphyrinogen_deCOase"/>
</dbReference>
<dbReference type="PANTHER" id="PTHR47099:SF1">
    <property type="entry name" value="METHYLCOBAMIDE:COM METHYLTRANSFERASE MTBA"/>
    <property type="match status" value="1"/>
</dbReference>
<sequence length="341" mass="37718">MTGRERYFRSIRGQAVDHPARVPILMEFAARYIGSHYGAFASDYRVLVEANLRCAADFGFDQVSVISDPYRETAGYGAEIVFIRDGVPRCPRPPLAVDRDPARLKRPDPRRSPRLLDRIRAVETFRERAGDYSILGWVEGPAAEAADLRGVTNFLSDLALEPEYAARLMDECLETAVEFARAQLAAGADTIGVGEAIVSQVSPRMYEDLIKPRQQRLVDEIRKAGGLVRLHICGDITRHLPSLAGLDVDVLDLDWMVDLAGSRRLLGPRTALAGNLDPAEAVLRSTPDRIAADLRRCYQASGNPYLVGAGCEIPAATPFENLRALCRPIPWRPNPEQADRD</sequence>
<reference evidence="2" key="1">
    <citation type="submission" date="2017-02" db="EMBL/GenBank/DDBJ databases">
        <title>Delving into the versatile metabolic prowess of the omnipresent phylum Bacteroidetes.</title>
        <authorList>
            <person name="Nobu M.K."/>
            <person name="Mei R."/>
            <person name="Narihiro T."/>
            <person name="Kuroda K."/>
            <person name="Liu W.-T."/>
        </authorList>
    </citation>
    <scope>NUCLEOTIDE SEQUENCE</scope>
    <source>
        <strain evidence="2">ADurb.Bin417</strain>
    </source>
</reference>
<dbReference type="InterPro" id="IPR038071">
    <property type="entry name" value="UROD/MetE-like_sf"/>
</dbReference>
<dbReference type="CDD" id="cd03465">
    <property type="entry name" value="URO-D_like"/>
    <property type="match status" value="1"/>
</dbReference>
<dbReference type="Pfam" id="PF01208">
    <property type="entry name" value="URO-D"/>
    <property type="match status" value="1"/>
</dbReference>
<accession>A0A1V5M7Z8</accession>
<dbReference type="Gene3D" id="3.20.20.210">
    <property type="match status" value="1"/>
</dbReference>
<dbReference type="Proteomes" id="UP000485484">
    <property type="component" value="Unassembled WGS sequence"/>
</dbReference>
<dbReference type="EMBL" id="MWAK01000388">
    <property type="protein sequence ID" value="OPZ89276.1"/>
    <property type="molecule type" value="Genomic_DNA"/>
</dbReference>
<feature type="domain" description="Uroporphyrinogen decarboxylase (URO-D)" evidence="1">
    <location>
        <begin position="3"/>
        <end position="326"/>
    </location>
</feature>
<organism evidence="2">
    <name type="scientific">candidate division TA06 bacterium ADurb.Bin417</name>
    <dbReference type="NCBI Taxonomy" id="1852828"/>
    <lineage>
        <taxon>Bacteria</taxon>
        <taxon>Bacteria division TA06</taxon>
    </lineage>
</organism>
<evidence type="ECO:0000259" key="1">
    <source>
        <dbReference type="Pfam" id="PF01208"/>
    </source>
</evidence>
<dbReference type="EC" id="4.1.1.37" evidence="2"/>
<dbReference type="AlphaFoldDB" id="A0A1V5M7Z8"/>
<dbReference type="GO" id="GO:0004853">
    <property type="term" value="F:uroporphyrinogen decarboxylase activity"/>
    <property type="evidence" value="ECO:0007669"/>
    <property type="project" value="UniProtKB-EC"/>
</dbReference>
<gene>
    <name evidence="2" type="primary">hemE</name>
    <name evidence="2" type="ORF">BWY73_01536</name>
</gene>
<protein>
    <submittedName>
        <fullName evidence="2">Uroporphyrinogen decarboxylase</fullName>
        <ecNumber evidence="2">4.1.1.37</ecNumber>
    </submittedName>
</protein>
<dbReference type="InterPro" id="IPR052024">
    <property type="entry name" value="Methanogen_methyltrans"/>
</dbReference>
<name>A0A1V5M7Z8_UNCT6</name>
<proteinExistence type="predicted"/>
<evidence type="ECO:0000313" key="2">
    <source>
        <dbReference type="EMBL" id="OPZ89276.1"/>
    </source>
</evidence>
<dbReference type="PANTHER" id="PTHR47099">
    <property type="entry name" value="METHYLCOBAMIDE:COM METHYLTRANSFERASE MTBA"/>
    <property type="match status" value="1"/>
</dbReference>
<dbReference type="GO" id="GO:0006779">
    <property type="term" value="P:porphyrin-containing compound biosynthetic process"/>
    <property type="evidence" value="ECO:0007669"/>
    <property type="project" value="InterPro"/>
</dbReference>
<keyword evidence="2" id="KW-0456">Lyase</keyword>
<comment type="caution">
    <text evidence="2">The sequence shown here is derived from an EMBL/GenBank/DDBJ whole genome shotgun (WGS) entry which is preliminary data.</text>
</comment>